<dbReference type="EMBL" id="JAPFFF010000007">
    <property type="protein sequence ID" value="KAK8886698.1"/>
    <property type="molecule type" value="Genomic_DNA"/>
</dbReference>
<gene>
    <name evidence="2" type="ORF">M9Y10_042165</name>
</gene>
<dbReference type="Proteomes" id="UP001470230">
    <property type="component" value="Unassembled WGS sequence"/>
</dbReference>
<feature type="compositionally biased region" description="Basic and acidic residues" evidence="1">
    <location>
        <begin position="80"/>
        <end position="98"/>
    </location>
</feature>
<proteinExistence type="predicted"/>
<evidence type="ECO:0000313" key="2">
    <source>
        <dbReference type="EMBL" id="KAK8886698.1"/>
    </source>
</evidence>
<comment type="caution">
    <text evidence="2">The sequence shown here is derived from an EMBL/GenBank/DDBJ whole genome shotgun (WGS) entry which is preliminary data.</text>
</comment>
<evidence type="ECO:0000256" key="1">
    <source>
        <dbReference type="SAM" id="MobiDB-lite"/>
    </source>
</evidence>
<feature type="region of interest" description="Disordered" evidence="1">
    <location>
        <begin position="136"/>
        <end position="158"/>
    </location>
</feature>
<sequence>MTEIEIETYSSDSYSDEENYEYSYILITPDDSIHKESNEINKQESMIKTSSDKKRHHHKHNNSFSNENSSFSEFITRQNDANRRRLKIRDNPPTERRFNPPPFKFILESAVPPPKVESPNNKKQILGQYSTLFQRSINRNSPSSNNNSPNRNDYSNLNSFAQESNDMSFRSMSKTIDNYVFDTDLISKNSELIADEKNSMLVINTCGSSNTLNQFRLEQILRRFNIKDKFLVAEVCSRTKAKSQQESNDPSNEMPKSIFGDRLSQSESNLYDNRVLKKLLIRSLIEDIDNLSSFEIKLRNCMSSSLRNDKYLSKKKKL</sequence>
<name>A0ABR2K793_9EUKA</name>
<accession>A0ABR2K793</accession>
<evidence type="ECO:0000313" key="3">
    <source>
        <dbReference type="Proteomes" id="UP001470230"/>
    </source>
</evidence>
<reference evidence="2 3" key="1">
    <citation type="submission" date="2024-04" db="EMBL/GenBank/DDBJ databases">
        <title>Tritrichomonas musculus Genome.</title>
        <authorList>
            <person name="Alves-Ferreira E."/>
            <person name="Grigg M."/>
            <person name="Lorenzi H."/>
            <person name="Galac M."/>
        </authorList>
    </citation>
    <scope>NUCLEOTIDE SEQUENCE [LARGE SCALE GENOMIC DNA]</scope>
    <source>
        <strain evidence="2 3">EAF2021</strain>
    </source>
</reference>
<feature type="compositionally biased region" description="Low complexity" evidence="1">
    <location>
        <begin position="62"/>
        <end position="72"/>
    </location>
</feature>
<keyword evidence="3" id="KW-1185">Reference proteome</keyword>
<feature type="region of interest" description="Disordered" evidence="1">
    <location>
        <begin position="44"/>
        <end position="101"/>
    </location>
</feature>
<protein>
    <submittedName>
        <fullName evidence="2">Uncharacterized protein</fullName>
    </submittedName>
</protein>
<organism evidence="2 3">
    <name type="scientific">Tritrichomonas musculus</name>
    <dbReference type="NCBI Taxonomy" id="1915356"/>
    <lineage>
        <taxon>Eukaryota</taxon>
        <taxon>Metamonada</taxon>
        <taxon>Parabasalia</taxon>
        <taxon>Tritrichomonadida</taxon>
        <taxon>Tritrichomonadidae</taxon>
        <taxon>Tritrichomonas</taxon>
    </lineage>
</organism>